<dbReference type="Gene3D" id="3.40.50.1000">
    <property type="entry name" value="HAD superfamily/HAD-like"/>
    <property type="match status" value="1"/>
</dbReference>
<protein>
    <recommendedName>
        <fullName evidence="1">FCP1 homology domain-containing protein</fullName>
    </recommendedName>
</protein>
<feature type="domain" description="FCP1 homology" evidence="1">
    <location>
        <begin position="11"/>
        <end position="110"/>
    </location>
</feature>
<dbReference type="SUPFAM" id="SSF56784">
    <property type="entry name" value="HAD-like"/>
    <property type="match status" value="1"/>
</dbReference>
<evidence type="ECO:0000259" key="1">
    <source>
        <dbReference type="Pfam" id="PF03031"/>
    </source>
</evidence>
<name>A0A1W1D6N1_9ZZZZ</name>
<dbReference type="InterPro" id="IPR004274">
    <property type="entry name" value="FCP1_dom"/>
</dbReference>
<evidence type="ECO:0000313" key="2">
    <source>
        <dbReference type="EMBL" id="SFV76082.1"/>
    </source>
</evidence>
<organism evidence="2">
    <name type="scientific">hydrothermal vent metagenome</name>
    <dbReference type="NCBI Taxonomy" id="652676"/>
    <lineage>
        <taxon>unclassified sequences</taxon>
        <taxon>metagenomes</taxon>
        <taxon>ecological metagenomes</taxon>
    </lineage>
</organism>
<dbReference type="AlphaFoldDB" id="A0A1W1D6N1"/>
<dbReference type="Pfam" id="PF03031">
    <property type="entry name" value="NIF"/>
    <property type="match status" value="1"/>
</dbReference>
<gene>
    <name evidence="2" type="ORF">MNB_SUP05-10-927</name>
</gene>
<reference evidence="2" key="1">
    <citation type="submission" date="2016-10" db="EMBL/GenBank/DDBJ databases">
        <authorList>
            <person name="de Groot N.N."/>
        </authorList>
    </citation>
    <scope>NUCLEOTIDE SEQUENCE</scope>
</reference>
<dbReference type="EMBL" id="FPHQ01000038">
    <property type="protein sequence ID" value="SFV76082.1"/>
    <property type="molecule type" value="Genomic_DNA"/>
</dbReference>
<dbReference type="InterPro" id="IPR036412">
    <property type="entry name" value="HAD-like_sf"/>
</dbReference>
<sequence>MFELLDSFKANNVSMAIWTASVRKRSKPILDNLNLSHYFSDVVYRDCYDPEATFGSSSPKRIDALGGDILVDDSQFQCDYVNSVGKIGFKVTPFFSYVDNDLEELEELHKLVLPDVPFSIKRQSWLAKKMNKIFKKKPLLV</sequence>
<accession>A0A1W1D6N1</accession>
<dbReference type="InterPro" id="IPR023214">
    <property type="entry name" value="HAD_sf"/>
</dbReference>
<proteinExistence type="predicted"/>